<dbReference type="EMBL" id="BKCJ011145150">
    <property type="protein sequence ID" value="GFC93752.1"/>
    <property type="molecule type" value="Genomic_DNA"/>
</dbReference>
<gene>
    <name evidence="1" type="ORF">Tci_865722</name>
</gene>
<dbReference type="GO" id="GO:0015421">
    <property type="term" value="F:ABC-type oligopeptide transporter activity"/>
    <property type="evidence" value="ECO:0007669"/>
    <property type="project" value="TreeGrafter"/>
</dbReference>
<feature type="non-terminal residue" evidence="1">
    <location>
        <position position="1"/>
    </location>
</feature>
<dbReference type="PANTHER" id="PTHR43394">
    <property type="entry name" value="ATP-DEPENDENT PERMEASE MDL1, MITOCHONDRIAL"/>
    <property type="match status" value="1"/>
</dbReference>
<reference evidence="1" key="1">
    <citation type="journal article" date="2019" name="Sci. Rep.">
        <title>Draft genome of Tanacetum cinerariifolium, the natural source of mosquito coil.</title>
        <authorList>
            <person name="Yamashiro T."/>
            <person name="Shiraishi A."/>
            <person name="Satake H."/>
            <person name="Nakayama K."/>
        </authorList>
    </citation>
    <scope>NUCLEOTIDE SEQUENCE</scope>
</reference>
<sequence>SETEELIQEAIDKLMEGRTALVIAHRLSTIQKADRIIVLDRGEIKETGTHDELLRQNGYYAQLYRMQYATSEQVAINTEQLAMNDKQLPGDKAAAN</sequence>
<accession>A0A699S8F1</accession>
<comment type="caution">
    <text evidence="1">The sequence shown here is derived from an EMBL/GenBank/DDBJ whole genome shotgun (WGS) entry which is preliminary data.</text>
</comment>
<dbReference type="PANTHER" id="PTHR43394:SF1">
    <property type="entry name" value="ATP-BINDING CASSETTE SUB-FAMILY B MEMBER 10, MITOCHONDRIAL"/>
    <property type="match status" value="1"/>
</dbReference>
<dbReference type="AlphaFoldDB" id="A0A699S8F1"/>
<dbReference type="Gene3D" id="3.40.50.300">
    <property type="entry name" value="P-loop containing nucleotide triphosphate hydrolases"/>
    <property type="match status" value="1"/>
</dbReference>
<protein>
    <submittedName>
        <fullName evidence="1">ABC transporter B family member 1</fullName>
    </submittedName>
</protein>
<organism evidence="1">
    <name type="scientific">Tanacetum cinerariifolium</name>
    <name type="common">Dalmatian daisy</name>
    <name type="synonym">Chrysanthemum cinerariifolium</name>
    <dbReference type="NCBI Taxonomy" id="118510"/>
    <lineage>
        <taxon>Eukaryota</taxon>
        <taxon>Viridiplantae</taxon>
        <taxon>Streptophyta</taxon>
        <taxon>Embryophyta</taxon>
        <taxon>Tracheophyta</taxon>
        <taxon>Spermatophyta</taxon>
        <taxon>Magnoliopsida</taxon>
        <taxon>eudicotyledons</taxon>
        <taxon>Gunneridae</taxon>
        <taxon>Pentapetalae</taxon>
        <taxon>asterids</taxon>
        <taxon>campanulids</taxon>
        <taxon>Asterales</taxon>
        <taxon>Asteraceae</taxon>
        <taxon>Asteroideae</taxon>
        <taxon>Anthemideae</taxon>
        <taxon>Anthemidinae</taxon>
        <taxon>Tanacetum</taxon>
    </lineage>
</organism>
<evidence type="ECO:0000313" key="1">
    <source>
        <dbReference type="EMBL" id="GFC93752.1"/>
    </source>
</evidence>
<dbReference type="InterPro" id="IPR027417">
    <property type="entry name" value="P-loop_NTPase"/>
</dbReference>
<name>A0A699S8F1_TANCI</name>
<dbReference type="InterPro" id="IPR039421">
    <property type="entry name" value="Type_1_exporter"/>
</dbReference>
<dbReference type="SUPFAM" id="SSF52540">
    <property type="entry name" value="P-loop containing nucleoside triphosphate hydrolases"/>
    <property type="match status" value="1"/>
</dbReference>
<proteinExistence type="predicted"/>